<dbReference type="AlphaFoldDB" id="A0A1L7WF35"/>
<feature type="domain" description="WW" evidence="1">
    <location>
        <begin position="625"/>
        <end position="671"/>
    </location>
</feature>
<dbReference type="Pfam" id="PF06985">
    <property type="entry name" value="HET"/>
    <property type="match status" value="1"/>
</dbReference>
<accession>A0A1L7WF35</accession>
<gene>
    <name evidence="2" type="ORF">PAC_01275</name>
</gene>
<dbReference type="EMBL" id="FJOG01000002">
    <property type="protein sequence ID" value="CZR51400.1"/>
    <property type="molecule type" value="Genomic_DNA"/>
</dbReference>
<keyword evidence="3" id="KW-1185">Reference proteome</keyword>
<name>A0A1L7WF35_9HELO</name>
<evidence type="ECO:0000313" key="2">
    <source>
        <dbReference type="EMBL" id="CZR51400.1"/>
    </source>
</evidence>
<dbReference type="InterPro" id="IPR010730">
    <property type="entry name" value="HET"/>
</dbReference>
<sequence length="689" mass="78031">MEVYKYQPLSPERNEIRLLKLIPAPPRGEVVIEVFHADATSNPEYEALSYVWGAPDLTHEVCIRTSRNDILSLNQRLEKLSFRETRSKLRVLPITRNLAKALSYLTLPDRPRILWIDAICINQTDEVEKSREVAKMGEIYGQASRVVVWLGEGQEDSSLAITTLKAIGESIEYSDDGSWEIKPGSEAYYLESELSNPRTARGKVLIWMAIRNFFQAPWFTRLWVFQEVGRASDTIFMVGAEQVRRHILLGAFEWVIYSSKRSASLSRGIPILDEKIIEIARPVFDHSRRRKTLGHTPFRDLVNWTKRMRCYDPRDRIYALLSLLHQDEATKIVPNYSSTTEQVYTNAILNNIESNKDLRILEICDFAKTNSKLVLPSWVPDLSVPNPLEPMTPWCPAGISAAEYRYGEANGVFRVRGRNVCVINYVATPVPISASIAEALAICYAWEPLNASDKGYITGGNLMDAFIATLFLACCPGYLPIFTEHQELLSVAAIKAAYLSLVAEGVITTNHQEYVEALQTFLPGRSFFTTKEGYIGLCPASACPGDKICIAFGSFNPLILRSVPGREGHYQVGGACFVYGLMNGEGILGPSPPGWTHRWMKVLHSVRTVFLDPNHKPTQFDPRAGPLPAGWKVRYYETQWHRSEIDHEGNLRRQTFWNEETGERTWADPRLTSENLRRMGIKLQDIILV</sequence>
<evidence type="ECO:0000313" key="3">
    <source>
        <dbReference type="Proteomes" id="UP000184330"/>
    </source>
</evidence>
<dbReference type="InterPro" id="IPR001202">
    <property type="entry name" value="WW_dom"/>
</dbReference>
<dbReference type="InterPro" id="IPR052895">
    <property type="entry name" value="HetReg/Transcr_Mod"/>
</dbReference>
<evidence type="ECO:0000259" key="1">
    <source>
        <dbReference type="PROSITE" id="PS50020"/>
    </source>
</evidence>
<organism evidence="2 3">
    <name type="scientific">Phialocephala subalpina</name>
    <dbReference type="NCBI Taxonomy" id="576137"/>
    <lineage>
        <taxon>Eukaryota</taxon>
        <taxon>Fungi</taxon>
        <taxon>Dikarya</taxon>
        <taxon>Ascomycota</taxon>
        <taxon>Pezizomycotina</taxon>
        <taxon>Leotiomycetes</taxon>
        <taxon>Helotiales</taxon>
        <taxon>Mollisiaceae</taxon>
        <taxon>Phialocephala</taxon>
        <taxon>Phialocephala fortinii species complex</taxon>
    </lineage>
</organism>
<reference evidence="2 3" key="1">
    <citation type="submission" date="2016-03" db="EMBL/GenBank/DDBJ databases">
        <authorList>
            <person name="Ploux O."/>
        </authorList>
    </citation>
    <scope>NUCLEOTIDE SEQUENCE [LARGE SCALE GENOMIC DNA]</scope>
    <source>
        <strain evidence="2 3">UAMH 11012</strain>
    </source>
</reference>
<dbReference type="Pfam" id="PF26639">
    <property type="entry name" value="Het-6_barrel"/>
    <property type="match status" value="1"/>
</dbReference>
<dbReference type="STRING" id="576137.A0A1L7WF35"/>
<proteinExistence type="predicted"/>
<protein>
    <recommendedName>
        <fullName evidence="1">WW domain-containing protein</fullName>
    </recommendedName>
</protein>
<dbReference type="OrthoDB" id="4850726at2759"/>
<dbReference type="Proteomes" id="UP000184330">
    <property type="component" value="Unassembled WGS sequence"/>
</dbReference>
<dbReference type="PANTHER" id="PTHR24148">
    <property type="entry name" value="ANKYRIN REPEAT DOMAIN-CONTAINING PROTEIN 39 HOMOLOG-RELATED"/>
    <property type="match status" value="1"/>
</dbReference>
<dbReference type="PANTHER" id="PTHR24148:SF64">
    <property type="entry name" value="HETEROKARYON INCOMPATIBILITY DOMAIN-CONTAINING PROTEIN"/>
    <property type="match status" value="1"/>
</dbReference>
<dbReference type="PROSITE" id="PS50020">
    <property type="entry name" value="WW_DOMAIN_2"/>
    <property type="match status" value="1"/>
</dbReference>